<organism evidence="2 3">
    <name type="scientific">Tritrichomonas musculus</name>
    <dbReference type="NCBI Taxonomy" id="1915356"/>
    <lineage>
        <taxon>Eukaryota</taxon>
        <taxon>Metamonada</taxon>
        <taxon>Parabasalia</taxon>
        <taxon>Tritrichomonadida</taxon>
        <taxon>Tritrichomonadidae</taxon>
        <taxon>Tritrichomonas</taxon>
    </lineage>
</organism>
<dbReference type="Gene3D" id="3.90.75.20">
    <property type="match status" value="1"/>
</dbReference>
<proteinExistence type="predicted"/>
<dbReference type="SUPFAM" id="SSF54060">
    <property type="entry name" value="His-Me finger endonucleases"/>
    <property type="match status" value="1"/>
</dbReference>
<dbReference type="Proteomes" id="UP001470230">
    <property type="component" value="Unassembled WGS sequence"/>
</dbReference>
<dbReference type="InterPro" id="IPR044925">
    <property type="entry name" value="His-Me_finger_sf"/>
</dbReference>
<evidence type="ECO:0000259" key="1">
    <source>
        <dbReference type="Pfam" id="PF13392"/>
    </source>
</evidence>
<comment type="caution">
    <text evidence="2">The sequence shown here is derived from an EMBL/GenBank/DDBJ whole genome shotgun (WGS) entry which is preliminary data.</text>
</comment>
<protein>
    <recommendedName>
        <fullName evidence="1">HNH nuclease domain-containing protein</fullName>
    </recommendedName>
</protein>
<evidence type="ECO:0000313" key="2">
    <source>
        <dbReference type="EMBL" id="KAK8838484.1"/>
    </source>
</evidence>
<name>A0ABR2GX17_9EUKA</name>
<evidence type="ECO:0000313" key="3">
    <source>
        <dbReference type="Proteomes" id="UP001470230"/>
    </source>
</evidence>
<reference evidence="2 3" key="1">
    <citation type="submission" date="2024-04" db="EMBL/GenBank/DDBJ databases">
        <title>Tritrichomonas musculus Genome.</title>
        <authorList>
            <person name="Alves-Ferreira E."/>
            <person name="Grigg M."/>
            <person name="Lorenzi H."/>
            <person name="Galac M."/>
        </authorList>
    </citation>
    <scope>NUCLEOTIDE SEQUENCE [LARGE SCALE GENOMIC DNA]</scope>
    <source>
        <strain evidence="2 3">EAF2021</strain>
    </source>
</reference>
<accession>A0ABR2GX17</accession>
<dbReference type="InterPro" id="IPR003615">
    <property type="entry name" value="HNH_nuc"/>
</dbReference>
<dbReference type="Pfam" id="PF13392">
    <property type="entry name" value="HNH_3"/>
    <property type="match status" value="1"/>
</dbReference>
<sequence>MSFEVLRNHEDYEILNEYPHTIRRKRDGRVNGEWSDQKGYIVVKLNQKSYKKHRIIAEQFIPNPENLPQVDHKNHIRTDNRIENLEWVPETLNCKNKSRHRGVEYTFITELDEDNSFEINSYRGHDFTDYYYNIEDGEFYLRIYDDLYRRLHVNIDRGSEFVLLKDINNKPFKIYIKSFKSNYGL</sequence>
<gene>
    <name evidence="2" type="ORF">M9Y10_033111</name>
</gene>
<keyword evidence="3" id="KW-1185">Reference proteome</keyword>
<dbReference type="EMBL" id="JAPFFF010000055">
    <property type="protein sequence ID" value="KAK8838484.1"/>
    <property type="molecule type" value="Genomic_DNA"/>
</dbReference>
<feature type="domain" description="HNH nuclease" evidence="1">
    <location>
        <begin position="50"/>
        <end position="90"/>
    </location>
</feature>